<dbReference type="EC" id="4.1.1.126" evidence="11"/>
<keyword evidence="7" id="KW-0464">Manganese</keyword>
<evidence type="ECO:0000256" key="9">
    <source>
        <dbReference type="ARBA" id="ARBA00049054"/>
    </source>
</evidence>
<sequence length="428" mass="47053">MGLRSFLGKVEKKGELTRIDQELSPKFEVSRKLRELDGGPATIFENIKGRKMKVAGNICGTRERIAIALGVERDQLIPRLRDALANPSKPGEASEAPVQEVVEEEVSLKSLPILKYFEEDGGPYITSSILAAKDSNGNRNLSFHRMQVIGENRLAVRLVPRDLHQIFSDAEERGEDLEVAAMLGVHPAVSLAAATSSSYEFDEYEMAGALLDDLKLAECNSVDLEIPARGEIILEGRLLAGERASEGPFADITGTYDAVRDQPVFEVDCLTMREDAFYQAILPGGSEHRLLMGMPREPLIFEEVGKNVKVNNVILTPGGCGWLHGVISISKEKDEDGKKAIEAAFKAHPSMKHVVVVDDDVNIYDSREVEWAIATRARADRDVMIKSNVKGSSLDPTADSETRIGSKMGIDATIDLKEPEKFKRAQIP</sequence>
<reference evidence="17 18" key="1">
    <citation type="journal article" date="2016" name="Sci. Rep.">
        <title>Metabolic traits of an uncultured archaeal lineage -MSBL1- from brine pools of the Red Sea.</title>
        <authorList>
            <person name="Mwirichia R."/>
            <person name="Alam I."/>
            <person name="Rashid M."/>
            <person name="Vinu M."/>
            <person name="Ba-Alawi W."/>
            <person name="Anthony Kamau A."/>
            <person name="Kamanda Ngugi D."/>
            <person name="Goker M."/>
            <person name="Klenk H.P."/>
            <person name="Bajic V."/>
            <person name="Stingl U."/>
        </authorList>
    </citation>
    <scope>NUCLEOTIDE SEQUENCE [LARGE SCALE GENOMIC DNA]</scope>
    <source>
        <strain evidence="17">SCGC-AAA261O19</strain>
    </source>
</reference>
<dbReference type="PANTHER" id="PTHR30108">
    <property type="entry name" value="3-OCTAPRENYL-4-HYDROXYBENZOATE CARBOXY-LYASE-RELATED"/>
    <property type="match status" value="1"/>
</dbReference>
<keyword evidence="8" id="KW-0414">Isoprene biosynthesis</keyword>
<comment type="cofactor">
    <cofactor evidence="13">
        <name>prenylated FMN</name>
        <dbReference type="ChEBI" id="CHEBI:87746"/>
    </cofactor>
</comment>
<keyword evidence="18" id="KW-1185">Reference proteome</keyword>
<dbReference type="Pfam" id="PF20696">
    <property type="entry name" value="UbiD_C"/>
    <property type="match status" value="1"/>
</dbReference>
<evidence type="ECO:0000256" key="12">
    <source>
        <dbReference type="ARBA" id="ARBA00049754"/>
    </source>
</evidence>
<evidence type="ECO:0000256" key="6">
    <source>
        <dbReference type="ARBA" id="ARBA00022793"/>
    </source>
</evidence>
<name>A0A133VEV0_9EURY</name>
<feature type="domain" description="3-octaprenyl-4-hydroxybenzoate carboxy-lyase-like C-terminal" evidence="16">
    <location>
        <begin position="290"/>
        <end position="412"/>
    </location>
</feature>
<evidence type="ECO:0000259" key="16">
    <source>
        <dbReference type="Pfam" id="PF20696"/>
    </source>
</evidence>
<feature type="domain" description="3-octaprenyl-4-hydroxybenzoate carboxy-lyase-like N-terminal" evidence="15">
    <location>
        <begin position="9"/>
        <end position="84"/>
    </location>
</feature>
<comment type="catalytic activity">
    <reaction evidence="9">
        <text>(2E)-3-methyl-5-phosphooxypent-2-enoate + H(+) = isopentenyl phosphate + CO2</text>
        <dbReference type="Rhea" id="RHEA:78971"/>
        <dbReference type="ChEBI" id="CHEBI:15378"/>
        <dbReference type="ChEBI" id="CHEBI:16526"/>
        <dbReference type="ChEBI" id="CHEBI:65078"/>
        <dbReference type="ChEBI" id="CHEBI:229665"/>
        <dbReference type="EC" id="4.1.1.126"/>
    </reaction>
    <physiologicalReaction direction="left-to-right" evidence="9">
        <dbReference type="Rhea" id="RHEA:78972"/>
    </physiologicalReaction>
</comment>
<keyword evidence="6" id="KW-0210">Decarboxylase</keyword>
<evidence type="ECO:0000256" key="4">
    <source>
        <dbReference type="ARBA" id="ARBA00022630"/>
    </source>
</evidence>
<comment type="function">
    <text evidence="10">Catalyzes the conversion of trans-anhydromevalonate 5-phosphate (tAHMP) into isopentenyl phosphate. Involved in the archaeal mevalonate (MVA) pathway, which provides fundamental precursors for isoprenoid biosynthesis, such as isopentenyl diphosphate (IPP) and dimethylallyl diphosphate (DMAPP).</text>
</comment>
<evidence type="ECO:0000256" key="13">
    <source>
        <dbReference type="ARBA" id="ARBA00049936"/>
    </source>
</evidence>
<evidence type="ECO:0000256" key="3">
    <source>
        <dbReference type="ARBA" id="ARBA00010021"/>
    </source>
</evidence>
<dbReference type="FunFam" id="3.40.1670.10:FF:000003">
    <property type="entry name" value="Phenolic acid decarboxylase"/>
    <property type="match status" value="1"/>
</dbReference>
<evidence type="ECO:0000256" key="1">
    <source>
        <dbReference type="ARBA" id="ARBA00001936"/>
    </source>
</evidence>
<organism evidence="17 18">
    <name type="scientific">candidate division MSBL1 archaeon SCGC-AAA261O19</name>
    <dbReference type="NCBI Taxonomy" id="1698277"/>
    <lineage>
        <taxon>Archaea</taxon>
        <taxon>Methanobacteriati</taxon>
        <taxon>Methanobacteriota</taxon>
        <taxon>candidate division MSBL1</taxon>
    </lineage>
</organism>
<dbReference type="InterPro" id="IPR049383">
    <property type="entry name" value="UbiD-like_N"/>
</dbReference>
<evidence type="ECO:0000313" key="18">
    <source>
        <dbReference type="Proteomes" id="UP000070076"/>
    </source>
</evidence>
<evidence type="ECO:0000256" key="10">
    <source>
        <dbReference type="ARBA" id="ARBA00049583"/>
    </source>
</evidence>
<feature type="domain" description="3-octaprenyl-4-hydroxybenzoate carboxy-lyase-like Rift-related" evidence="14">
    <location>
        <begin position="94"/>
        <end position="285"/>
    </location>
</feature>
<dbReference type="SUPFAM" id="SSF50475">
    <property type="entry name" value="FMN-binding split barrel"/>
    <property type="match status" value="1"/>
</dbReference>
<dbReference type="Gene3D" id="3.40.1670.10">
    <property type="entry name" value="UbiD C-terminal domain-like"/>
    <property type="match status" value="1"/>
</dbReference>
<evidence type="ECO:0000256" key="8">
    <source>
        <dbReference type="ARBA" id="ARBA00023229"/>
    </source>
</evidence>
<evidence type="ECO:0000256" key="7">
    <source>
        <dbReference type="ARBA" id="ARBA00023211"/>
    </source>
</evidence>
<dbReference type="SUPFAM" id="SSF143968">
    <property type="entry name" value="UbiD C-terminal domain-like"/>
    <property type="match status" value="1"/>
</dbReference>
<dbReference type="NCBIfam" id="TIGR00148">
    <property type="entry name" value="UbiD family decarboxylase"/>
    <property type="match status" value="1"/>
</dbReference>
<comment type="cofactor">
    <cofactor evidence="1">
        <name>Mn(2+)</name>
        <dbReference type="ChEBI" id="CHEBI:29035"/>
    </cofactor>
</comment>
<dbReference type="InterPro" id="IPR002830">
    <property type="entry name" value="UbiD"/>
</dbReference>
<evidence type="ECO:0000313" key="17">
    <source>
        <dbReference type="EMBL" id="KXB04979.1"/>
    </source>
</evidence>
<evidence type="ECO:0000256" key="11">
    <source>
        <dbReference type="ARBA" id="ARBA00049727"/>
    </source>
</evidence>
<dbReference type="Pfam" id="PF20695">
    <property type="entry name" value="UbiD_N"/>
    <property type="match status" value="1"/>
</dbReference>
<comment type="pathway">
    <text evidence="2">Isoprenoid biosynthesis; isopentenyl diphosphate biosynthesis via mevalonate pathway.</text>
</comment>
<keyword evidence="6" id="KW-0456">Lyase</keyword>
<evidence type="ECO:0000256" key="2">
    <source>
        <dbReference type="ARBA" id="ARBA00005092"/>
    </source>
</evidence>
<protein>
    <recommendedName>
        <fullName evidence="12">Anhydromevalonate phosphate decarboxylase</fullName>
        <ecNumber evidence="11">4.1.1.126</ecNumber>
    </recommendedName>
</protein>
<dbReference type="Pfam" id="PF01977">
    <property type="entry name" value="UbiD"/>
    <property type="match status" value="1"/>
</dbReference>
<dbReference type="InterPro" id="IPR048304">
    <property type="entry name" value="UbiD_Rift_dom"/>
</dbReference>
<dbReference type="EMBL" id="LHYB01000004">
    <property type="protein sequence ID" value="KXB04979.1"/>
    <property type="molecule type" value="Genomic_DNA"/>
</dbReference>
<keyword evidence="5" id="KW-0288">FMN</keyword>
<dbReference type="GO" id="GO:0005737">
    <property type="term" value="C:cytoplasm"/>
    <property type="evidence" value="ECO:0007669"/>
    <property type="project" value="TreeGrafter"/>
</dbReference>
<dbReference type="Proteomes" id="UP000070076">
    <property type="component" value="Unassembled WGS sequence"/>
</dbReference>
<gene>
    <name evidence="17" type="ORF">AKJ48_00590</name>
</gene>
<accession>A0A133VEV0</accession>
<comment type="caution">
    <text evidence="17">The sequence shown here is derived from an EMBL/GenBank/DDBJ whole genome shotgun (WGS) entry which is preliminary data.</text>
</comment>
<evidence type="ECO:0000256" key="5">
    <source>
        <dbReference type="ARBA" id="ARBA00022643"/>
    </source>
</evidence>
<comment type="similarity">
    <text evidence="3">Belongs to the UbiD family.</text>
</comment>
<evidence type="ECO:0000259" key="15">
    <source>
        <dbReference type="Pfam" id="PF20695"/>
    </source>
</evidence>
<dbReference type="GO" id="GO:0016831">
    <property type="term" value="F:carboxy-lyase activity"/>
    <property type="evidence" value="ECO:0007669"/>
    <property type="project" value="UniProtKB-KW"/>
</dbReference>
<dbReference type="PANTHER" id="PTHR30108:SF21">
    <property type="entry name" value="4-HYDROXYBENZOATE DECARBOXYLASE"/>
    <property type="match status" value="1"/>
</dbReference>
<dbReference type="InterPro" id="IPR049381">
    <property type="entry name" value="UbiD-like_C"/>
</dbReference>
<dbReference type="GO" id="GO:0008299">
    <property type="term" value="P:isoprenoid biosynthetic process"/>
    <property type="evidence" value="ECO:0007669"/>
    <property type="project" value="UniProtKB-KW"/>
</dbReference>
<proteinExistence type="inferred from homology"/>
<keyword evidence="4" id="KW-0285">Flavoprotein</keyword>
<evidence type="ECO:0000259" key="14">
    <source>
        <dbReference type="Pfam" id="PF01977"/>
    </source>
</evidence>
<dbReference type="AlphaFoldDB" id="A0A133VEV0"/>